<keyword evidence="3" id="KW-1185">Reference proteome</keyword>
<organism evidence="3">
    <name type="scientific">Selaginella moellendorffii</name>
    <name type="common">Spikemoss</name>
    <dbReference type="NCBI Taxonomy" id="88036"/>
    <lineage>
        <taxon>Eukaryota</taxon>
        <taxon>Viridiplantae</taxon>
        <taxon>Streptophyta</taxon>
        <taxon>Embryophyta</taxon>
        <taxon>Tracheophyta</taxon>
        <taxon>Lycopodiopsida</taxon>
        <taxon>Selaginellales</taxon>
        <taxon>Selaginellaceae</taxon>
        <taxon>Selaginella</taxon>
    </lineage>
</organism>
<protein>
    <submittedName>
        <fullName evidence="2">Uncharacterized protein</fullName>
    </submittedName>
</protein>
<name>D8S0H4_SELML</name>
<dbReference type="Gramene" id="EFJ21930">
    <property type="protein sequence ID" value="EFJ21930"/>
    <property type="gene ID" value="SELMODRAFT_443324"/>
</dbReference>
<reference evidence="2 3" key="1">
    <citation type="journal article" date="2011" name="Science">
        <title>The Selaginella genome identifies genetic changes associated with the evolution of vascular plants.</title>
        <authorList>
            <person name="Banks J.A."/>
            <person name="Nishiyama T."/>
            <person name="Hasebe M."/>
            <person name="Bowman J.L."/>
            <person name="Gribskov M."/>
            <person name="dePamphilis C."/>
            <person name="Albert V.A."/>
            <person name="Aono N."/>
            <person name="Aoyama T."/>
            <person name="Ambrose B.A."/>
            <person name="Ashton N.W."/>
            <person name="Axtell M.J."/>
            <person name="Barker E."/>
            <person name="Barker M.S."/>
            <person name="Bennetzen J.L."/>
            <person name="Bonawitz N.D."/>
            <person name="Chapple C."/>
            <person name="Cheng C."/>
            <person name="Correa L.G."/>
            <person name="Dacre M."/>
            <person name="DeBarry J."/>
            <person name="Dreyer I."/>
            <person name="Elias M."/>
            <person name="Engstrom E.M."/>
            <person name="Estelle M."/>
            <person name="Feng L."/>
            <person name="Finet C."/>
            <person name="Floyd S.K."/>
            <person name="Frommer W.B."/>
            <person name="Fujita T."/>
            <person name="Gramzow L."/>
            <person name="Gutensohn M."/>
            <person name="Harholt J."/>
            <person name="Hattori M."/>
            <person name="Heyl A."/>
            <person name="Hirai T."/>
            <person name="Hiwatashi Y."/>
            <person name="Ishikawa M."/>
            <person name="Iwata M."/>
            <person name="Karol K.G."/>
            <person name="Koehler B."/>
            <person name="Kolukisaoglu U."/>
            <person name="Kubo M."/>
            <person name="Kurata T."/>
            <person name="Lalonde S."/>
            <person name="Li K."/>
            <person name="Li Y."/>
            <person name="Litt A."/>
            <person name="Lyons E."/>
            <person name="Manning G."/>
            <person name="Maruyama T."/>
            <person name="Michael T.P."/>
            <person name="Mikami K."/>
            <person name="Miyazaki S."/>
            <person name="Morinaga S."/>
            <person name="Murata T."/>
            <person name="Mueller-Roeber B."/>
            <person name="Nelson D.R."/>
            <person name="Obara M."/>
            <person name="Oguri Y."/>
            <person name="Olmstead R.G."/>
            <person name="Onodera N."/>
            <person name="Petersen B.L."/>
            <person name="Pils B."/>
            <person name="Prigge M."/>
            <person name="Rensing S.A."/>
            <person name="Riano-Pachon D.M."/>
            <person name="Roberts A.W."/>
            <person name="Sato Y."/>
            <person name="Scheller H.V."/>
            <person name="Schulz B."/>
            <person name="Schulz C."/>
            <person name="Shakirov E.V."/>
            <person name="Shibagaki N."/>
            <person name="Shinohara N."/>
            <person name="Shippen D.E."/>
            <person name="Soerensen I."/>
            <person name="Sotooka R."/>
            <person name="Sugimoto N."/>
            <person name="Sugita M."/>
            <person name="Sumikawa N."/>
            <person name="Tanurdzic M."/>
            <person name="Theissen G."/>
            <person name="Ulvskov P."/>
            <person name="Wakazuki S."/>
            <person name="Weng J.K."/>
            <person name="Willats W.W."/>
            <person name="Wipf D."/>
            <person name="Wolf P.G."/>
            <person name="Yang L."/>
            <person name="Zimmer A.D."/>
            <person name="Zhu Q."/>
            <person name="Mitros T."/>
            <person name="Hellsten U."/>
            <person name="Loque D."/>
            <person name="Otillar R."/>
            <person name="Salamov A."/>
            <person name="Schmutz J."/>
            <person name="Shapiro H."/>
            <person name="Lindquist E."/>
            <person name="Lucas S."/>
            <person name="Rokhsar D."/>
            <person name="Grigoriev I.V."/>
        </authorList>
    </citation>
    <scope>NUCLEOTIDE SEQUENCE [LARGE SCALE GENOMIC DNA]</scope>
</reference>
<feature type="compositionally biased region" description="Polar residues" evidence="1">
    <location>
        <begin position="92"/>
        <end position="104"/>
    </location>
</feature>
<accession>D8S0H4</accession>
<dbReference type="HOGENOM" id="CLU_1941715_0_0_1"/>
<dbReference type="EMBL" id="GL377597">
    <property type="protein sequence ID" value="EFJ21930.1"/>
    <property type="molecule type" value="Genomic_DNA"/>
</dbReference>
<gene>
    <name evidence="2" type="ORF">SELMODRAFT_443324</name>
</gene>
<evidence type="ECO:0000313" key="3">
    <source>
        <dbReference type="Proteomes" id="UP000001514"/>
    </source>
</evidence>
<evidence type="ECO:0000256" key="1">
    <source>
        <dbReference type="SAM" id="MobiDB-lite"/>
    </source>
</evidence>
<dbReference type="AlphaFoldDB" id="D8S0H4"/>
<sequence>MDSLTVWNSLILNGDERIGSLWRTKLRNQRKNYPLSRHLSLQQNPGMFKVMEVLKILLIWEASRKCREGKVLSKSYKTGSYIRVYGFGTGQRWQAKTKSPTGLPSSAEEAQSRGALDRALLIRQNRNITG</sequence>
<dbReference type="KEGG" id="smo:SELMODRAFT_443324"/>
<evidence type="ECO:0000313" key="2">
    <source>
        <dbReference type="EMBL" id="EFJ21930.1"/>
    </source>
</evidence>
<feature type="region of interest" description="Disordered" evidence="1">
    <location>
        <begin position="92"/>
        <end position="112"/>
    </location>
</feature>
<dbReference type="InParanoid" id="D8S0H4"/>
<dbReference type="Proteomes" id="UP000001514">
    <property type="component" value="Unassembled WGS sequence"/>
</dbReference>
<proteinExistence type="predicted"/>